<comment type="pathway">
    <text evidence="1">Cofactor biosynthesis; adenosylcobalamin biosynthesis.</text>
</comment>
<dbReference type="InterPro" id="IPR014776">
    <property type="entry name" value="4pyrrole_Mease_sub2"/>
</dbReference>
<dbReference type="Proteomes" id="UP001217044">
    <property type="component" value="Plasmid pDATS01"/>
</dbReference>
<feature type="domain" description="Tetrapyrrole methylase" evidence="7">
    <location>
        <begin position="24"/>
        <end position="231"/>
    </location>
</feature>
<keyword evidence="5" id="KW-0949">S-adenosyl-L-methionine</keyword>
<dbReference type="InterPro" id="IPR051810">
    <property type="entry name" value="Precorrin_MeTrfase"/>
</dbReference>
<dbReference type="InterPro" id="IPR035996">
    <property type="entry name" value="4pyrrol_Methylase_sf"/>
</dbReference>
<evidence type="ECO:0000313" key="9">
    <source>
        <dbReference type="Proteomes" id="UP001217044"/>
    </source>
</evidence>
<name>A0ABY7V6I8_9DEIO</name>
<dbReference type="InterPro" id="IPR006363">
    <property type="entry name" value="Cbl_synth_CobJ/CibH_dom"/>
</dbReference>
<keyword evidence="8" id="KW-0614">Plasmid</keyword>
<dbReference type="EMBL" id="CP115166">
    <property type="protein sequence ID" value="WDA60426.1"/>
    <property type="molecule type" value="Genomic_DNA"/>
</dbReference>
<accession>A0ABY7V6I8</accession>
<feature type="region of interest" description="Disordered" evidence="6">
    <location>
        <begin position="1"/>
        <end position="21"/>
    </location>
</feature>
<dbReference type="Gene3D" id="3.30.950.10">
    <property type="entry name" value="Methyltransferase, Cobalt-precorrin-4 Transmethylase, Domain 2"/>
    <property type="match status" value="1"/>
</dbReference>
<evidence type="ECO:0000313" key="8">
    <source>
        <dbReference type="EMBL" id="WDA60426.1"/>
    </source>
</evidence>
<dbReference type="NCBIfam" id="TIGR01466">
    <property type="entry name" value="cobJ_cbiH"/>
    <property type="match status" value="1"/>
</dbReference>
<dbReference type="EC" id="2.1.1.131" evidence="8"/>
<evidence type="ECO:0000256" key="1">
    <source>
        <dbReference type="ARBA" id="ARBA00004953"/>
    </source>
</evidence>
<keyword evidence="2" id="KW-0169">Cobalamin biosynthesis</keyword>
<dbReference type="NCBIfam" id="TIGR00715">
    <property type="entry name" value="precor6x_red"/>
    <property type="match status" value="1"/>
</dbReference>
<dbReference type="InterPro" id="IPR014777">
    <property type="entry name" value="4pyrrole_Mease_sub1"/>
</dbReference>
<dbReference type="GO" id="GO:0032259">
    <property type="term" value="P:methylation"/>
    <property type="evidence" value="ECO:0007669"/>
    <property type="project" value="UniProtKB-KW"/>
</dbReference>
<dbReference type="PANTHER" id="PTHR47036:SF1">
    <property type="entry name" value="COBALT-FACTOR III C(17)-METHYLTRANSFERASE-RELATED"/>
    <property type="match status" value="1"/>
</dbReference>
<geneLocation type="plasmid" evidence="8 9">
    <name>pDATS01</name>
</geneLocation>
<dbReference type="SUPFAM" id="SSF53790">
    <property type="entry name" value="Tetrapyrrole methylase"/>
    <property type="match status" value="1"/>
</dbReference>
<dbReference type="Pfam" id="PF02571">
    <property type="entry name" value="CbiJ"/>
    <property type="match status" value="1"/>
</dbReference>
<dbReference type="Pfam" id="PF00590">
    <property type="entry name" value="TP_methylase"/>
    <property type="match status" value="1"/>
</dbReference>
<evidence type="ECO:0000259" key="7">
    <source>
        <dbReference type="Pfam" id="PF00590"/>
    </source>
</evidence>
<dbReference type="PROSITE" id="PS51014">
    <property type="entry name" value="COBK_CBIJ"/>
    <property type="match status" value="1"/>
</dbReference>
<dbReference type="InterPro" id="IPR003723">
    <property type="entry name" value="Precorrin-6x_reduct"/>
</dbReference>
<gene>
    <name evidence="8" type="primary">cobJ</name>
    <name evidence="8" type="ORF">M8445_15550</name>
</gene>
<dbReference type="GO" id="GO:0030789">
    <property type="term" value="F:precorrin-3B C17-methyltransferase activity"/>
    <property type="evidence" value="ECO:0007669"/>
    <property type="project" value="UniProtKB-EC"/>
</dbReference>
<keyword evidence="4 8" id="KW-0808">Transferase</keyword>
<protein>
    <submittedName>
        <fullName evidence="8">Precorrin-3B C(17)-methyltransferase</fullName>
        <ecNumber evidence="8">2.1.1.131</ecNumber>
    </submittedName>
</protein>
<dbReference type="Gene3D" id="3.40.1010.10">
    <property type="entry name" value="Cobalt-precorrin-4 Transmethylase, Domain 1"/>
    <property type="match status" value="1"/>
</dbReference>
<dbReference type="RefSeq" id="WP_273991205.1">
    <property type="nucleotide sequence ID" value="NZ_BAABQT010000008.1"/>
</dbReference>
<evidence type="ECO:0000256" key="2">
    <source>
        <dbReference type="ARBA" id="ARBA00022573"/>
    </source>
</evidence>
<evidence type="ECO:0000256" key="4">
    <source>
        <dbReference type="ARBA" id="ARBA00022679"/>
    </source>
</evidence>
<sequence length="567" mass="60369">MTPSTHPEPDYSESTRPPLTGGHLSLVSVGPGDLNLVPQRAREALMRADVIVAYDLYLRWVAPLLDQARQEIVTLPLTQEKRRAEVAIERAAAGQRTALVSSGDIGIYAMAGLVFEDLPDPAPFTVEVIPGITSATACASLLGSPLTHDFATLSLSDLLCPWEWIEHRASHIAQADLSCVLYNVQSRARQEGVYRVLRLMLAHKRPDTVCGVVRNAYREDQEVRVTTLEALLDDRFDMLTTIVIGNRFTQRRGPWMFTPRGYNAWEAGRDAPATGTPAPELPAPAEAPPEHVGRVWVFAGTSDGSALAQAIAGDGLPVTLSVATSLGASVAPQHPGVQLYGGPAGVQARRLALRGARAVVDATHPYAQVITAQLRELCAELGVPYLRLERPSSLDPDPAGLDDLSVVDDLNAAAAQAAARGGPVFLATGSRDLEAFWTAFLAAGGQGGQVFVRLTPQPDVLARALALGVPARNVSALIGPFSREFNEAQWRAQGVRTVITRDGGDEGGFDAKRLAARALDAGLIVLRRPAPVPGAFSDPQALRRALLDLPVIPGLPVQSGPAPLETA</sequence>
<evidence type="ECO:0000256" key="3">
    <source>
        <dbReference type="ARBA" id="ARBA00022603"/>
    </source>
</evidence>
<keyword evidence="9" id="KW-1185">Reference proteome</keyword>
<dbReference type="CDD" id="cd11646">
    <property type="entry name" value="Precorrin_3B_C17_MT"/>
    <property type="match status" value="1"/>
</dbReference>
<dbReference type="InterPro" id="IPR000878">
    <property type="entry name" value="4pyrrol_Mease"/>
</dbReference>
<evidence type="ECO:0000256" key="5">
    <source>
        <dbReference type="ARBA" id="ARBA00022691"/>
    </source>
</evidence>
<organism evidence="8 9">
    <name type="scientific">Deinococcus aquaticus</name>
    <dbReference type="NCBI Taxonomy" id="328692"/>
    <lineage>
        <taxon>Bacteria</taxon>
        <taxon>Thermotogati</taxon>
        <taxon>Deinococcota</taxon>
        <taxon>Deinococci</taxon>
        <taxon>Deinococcales</taxon>
        <taxon>Deinococcaceae</taxon>
        <taxon>Deinococcus</taxon>
    </lineage>
</organism>
<dbReference type="PANTHER" id="PTHR47036">
    <property type="entry name" value="COBALT-FACTOR III C(17)-METHYLTRANSFERASE-RELATED"/>
    <property type="match status" value="1"/>
</dbReference>
<proteinExistence type="predicted"/>
<keyword evidence="3 8" id="KW-0489">Methyltransferase</keyword>
<evidence type="ECO:0000256" key="6">
    <source>
        <dbReference type="SAM" id="MobiDB-lite"/>
    </source>
</evidence>
<reference evidence="8 9" key="1">
    <citation type="submission" date="2022-12" db="EMBL/GenBank/DDBJ databases">
        <title>Genome Sequence of Deinococcus aquaticus Type Strain PB314.</title>
        <authorList>
            <person name="Albert C."/>
            <person name="Hill J."/>
            <person name="Boren L."/>
            <person name="Scholz-Ng S."/>
            <person name="Fatema N."/>
            <person name="Grosso R."/>
            <person name="Soboslay E."/>
            <person name="Tuohy J."/>
        </authorList>
    </citation>
    <scope>NUCLEOTIDE SEQUENCE [LARGE SCALE GENOMIC DNA]</scope>
    <source>
        <strain evidence="8 9">PB-314</strain>
        <plasmid evidence="8 9">pDATS01</plasmid>
    </source>
</reference>